<sequence>MMTRTTRRSLSLGLLTAGLATGLSGCITLLPEVKPVQLYSIRFNPALLEKGEVKAPPASPDAKPVDVFVNFDGFPRAAAGDRIVTTEGNEVSYISGGRWASTAQGQFRDLMSEGFARQASPEVRLGDQGRVSGEYRLDINVRRFEAAYAKRRPTVIVALDARLVRLKDRQVMAEKFISSEIAVRKGSLGPMIEGFESAASRVTVEVIAFTETAVSEAKAKEAMVATPAPAQ</sequence>
<gene>
    <name evidence="2" type="ORF">EM6_0973</name>
</gene>
<dbReference type="EMBL" id="AP018827">
    <property type="protein sequence ID" value="BBF80391.1"/>
    <property type="molecule type" value="Genomic_DNA"/>
</dbReference>
<reference evidence="3" key="1">
    <citation type="journal article" date="2017" name="Biotechnol. Biofuels">
        <title>Evaluation of environmental bacterial communities as a factor affecting the growth of duckweed Lemna minor.</title>
        <authorList>
            <person name="Ishizawa H."/>
            <person name="Kuroda M."/>
            <person name="Morikawa M."/>
            <person name="Ike M."/>
        </authorList>
    </citation>
    <scope>NUCLEOTIDE SEQUENCE [LARGE SCALE GENOMIC DNA]</scope>
    <source>
        <strain evidence="3">M6</strain>
    </source>
</reference>
<dbReference type="Pfam" id="PF03886">
    <property type="entry name" value="ABC_trans_aux"/>
    <property type="match status" value="1"/>
</dbReference>
<dbReference type="AlphaFoldDB" id="A0A3G9G3S0"/>
<keyword evidence="2" id="KW-0449">Lipoprotein</keyword>
<dbReference type="Proteomes" id="UP000278756">
    <property type="component" value="Chromosome 1"/>
</dbReference>
<protein>
    <submittedName>
        <fullName evidence="2">Membrane lipoprotein</fullName>
    </submittedName>
</protein>
<evidence type="ECO:0000259" key="1">
    <source>
        <dbReference type="Pfam" id="PF03886"/>
    </source>
</evidence>
<organism evidence="2 3">
    <name type="scientific">Asticcacaulis excentricus</name>
    <dbReference type="NCBI Taxonomy" id="78587"/>
    <lineage>
        <taxon>Bacteria</taxon>
        <taxon>Pseudomonadati</taxon>
        <taxon>Pseudomonadota</taxon>
        <taxon>Alphaproteobacteria</taxon>
        <taxon>Caulobacterales</taxon>
        <taxon>Caulobacteraceae</taxon>
        <taxon>Asticcacaulis</taxon>
    </lineage>
</organism>
<accession>A0A3G9G3S0</accession>
<feature type="domain" description="ABC-type transport auxiliary lipoprotein component" evidence="1">
    <location>
        <begin position="74"/>
        <end position="204"/>
    </location>
</feature>
<dbReference type="OrthoDB" id="7465901at2"/>
<dbReference type="SUPFAM" id="SSF159594">
    <property type="entry name" value="XCC0632-like"/>
    <property type="match status" value="1"/>
</dbReference>
<name>A0A3G9G3S0_9CAUL</name>
<dbReference type="PROSITE" id="PS51257">
    <property type="entry name" value="PROKAR_LIPOPROTEIN"/>
    <property type="match status" value="1"/>
</dbReference>
<evidence type="ECO:0000313" key="3">
    <source>
        <dbReference type="Proteomes" id="UP000278756"/>
    </source>
</evidence>
<dbReference type="Gene3D" id="3.40.50.10610">
    <property type="entry name" value="ABC-type transport auxiliary lipoprotein component"/>
    <property type="match status" value="1"/>
</dbReference>
<reference evidence="3" key="2">
    <citation type="journal article" date="2017" name="Plant Physiol. Biochem.">
        <title>Differential oxidative and antioxidative response of duckweed Lemna minor toward plant growth promoting/inhibiting bacteria.</title>
        <authorList>
            <person name="Ishizawa H."/>
            <person name="Kuroda M."/>
            <person name="Morikawa M."/>
            <person name="Ike M."/>
        </authorList>
    </citation>
    <scope>NUCLEOTIDE SEQUENCE [LARGE SCALE GENOMIC DNA]</scope>
    <source>
        <strain evidence="3">M6</strain>
    </source>
</reference>
<evidence type="ECO:0000313" key="2">
    <source>
        <dbReference type="EMBL" id="BBF80391.1"/>
    </source>
</evidence>
<dbReference type="RefSeq" id="WP_126420707.1">
    <property type="nucleotide sequence ID" value="NZ_AP018827.1"/>
</dbReference>
<proteinExistence type="predicted"/>
<dbReference type="InterPro" id="IPR005586">
    <property type="entry name" value="ABC_trans_aux"/>
</dbReference>